<dbReference type="GO" id="GO:0003700">
    <property type="term" value="F:DNA-binding transcription factor activity"/>
    <property type="evidence" value="ECO:0007669"/>
    <property type="project" value="InterPro"/>
</dbReference>
<accession>A0A1D8GL15</accession>
<dbReference type="AlphaFoldDB" id="A0A1D8GL15"/>
<dbReference type="STRING" id="1424294.Gferi_19875"/>
<dbReference type="PANTHER" id="PTHR33154:SF33">
    <property type="entry name" value="TRANSCRIPTIONAL REPRESSOR SDPR"/>
    <property type="match status" value="1"/>
</dbReference>
<dbReference type="GO" id="GO:0003677">
    <property type="term" value="F:DNA binding"/>
    <property type="evidence" value="ECO:0007669"/>
    <property type="project" value="UniProtKB-KW"/>
</dbReference>
<dbReference type="Proteomes" id="UP000095743">
    <property type="component" value="Chromosome"/>
</dbReference>
<evidence type="ECO:0000256" key="2">
    <source>
        <dbReference type="ARBA" id="ARBA00023125"/>
    </source>
</evidence>
<evidence type="ECO:0000256" key="1">
    <source>
        <dbReference type="ARBA" id="ARBA00023015"/>
    </source>
</evidence>
<dbReference type="OrthoDB" id="9798835at2"/>
<evidence type="ECO:0000313" key="5">
    <source>
        <dbReference type="EMBL" id="AOT71591.1"/>
    </source>
</evidence>
<dbReference type="Pfam" id="PF01022">
    <property type="entry name" value="HTH_5"/>
    <property type="match status" value="1"/>
</dbReference>
<dbReference type="NCBIfam" id="NF033788">
    <property type="entry name" value="HTH_metalloreg"/>
    <property type="match status" value="1"/>
</dbReference>
<dbReference type="InterPro" id="IPR001845">
    <property type="entry name" value="HTH_ArsR_DNA-bd_dom"/>
</dbReference>
<dbReference type="PANTHER" id="PTHR33154">
    <property type="entry name" value="TRANSCRIPTIONAL REGULATOR, ARSR FAMILY"/>
    <property type="match status" value="1"/>
</dbReference>
<dbReference type="InterPro" id="IPR036388">
    <property type="entry name" value="WH-like_DNA-bd_sf"/>
</dbReference>
<dbReference type="KEGG" id="gfe:Gferi_19875"/>
<dbReference type="RefSeq" id="WP_069979588.1">
    <property type="nucleotide sequence ID" value="NZ_CP017269.1"/>
</dbReference>
<organism evidence="5 6">
    <name type="scientific">Geosporobacter ferrireducens</name>
    <dbReference type="NCBI Taxonomy" id="1424294"/>
    <lineage>
        <taxon>Bacteria</taxon>
        <taxon>Bacillati</taxon>
        <taxon>Bacillota</taxon>
        <taxon>Clostridia</taxon>
        <taxon>Peptostreptococcales</taxon>
        <taxon>Thermotaleaceae</taxon>
        <taxon>Geosporobacter</taxon>
    </lineage>
</organism>
<dbReference type="CDD" id="cd00090">
    <property type="entry name" value="HTH_ARSR"/>
    <property type="match status" value="1"/>
</dbReference>
<keyword evidence="2" id="KW-0238">DNA-binding</keyword>
<dbReference type="SMART" id="SM00418">
    <property type="entry name" value="HTH_ARSR"/>
    <property type="match status" value="1"/>
</dbReference>
<reference evidence="5 6" key="1">
    <citation type="submission" date="2016-09" db="EMBL/GenBank/DDBJ databases">
        <title>Genomic analysis reveals versatility of anaerobic energy metabolism of Geosporobacter ferrireducens IRF9 of phylum Firmicutes.</title>
        <authorList>
            <person name="Kim S.-J."/>
        </authorList>
    </citation>
    <scope>NUCLEOTIDE SEQUENCE [LARGE SCALE GENOMIC DNA]</scope>
    <source>
        <strain evidence="5 6">IRF9</strain>
    </source>
</reference>
<dbReference type="InterPro" id="IPR036390">
    <property type="entry name" value="WH_DNA-bd_sf"/>
</dbReference>
<dbReference type="InterPro" id="IPR011991">
    <property type="entry name" value="ArsR-like_HTH"/>
</dbReference>
<evidence type="ECO:0000313" key="6">
    <source>
        <dbReference type="Proteomes" id="UP000095743"/>
    </source>
</evidence>
<proteinExistence type="predicted"/>
<keyword evidence="3" id="KW-0804">Transcription</keyword>
<keyword evidence="1" id="KW-0805">Transcription regulation</keyword>
<dbReference type="Gene3D" id="1.10.10.10">
    <property type="entry name" value="Winged helix-like DNA-binding domain superfamily/Winged helix DNA-binding domain"/>
    <property type="match status" value="1"/>
</dbReference>
<dbReference type="SUPFAM" id="SSF46785">
    <property type="entry name" value="Winged helix' DNA-binding domain"/>
    <property type="match status" value="1"/>
</dbReference>
<gene>
    <name evidence="5" type="ORF">Gferi_19875</name>
</gene>
<keyword evidence="6" id="KW-1185">Reference proteome</keyword>
<protein>
    <submittedName>
        <fullName evidence="5">Transcriptional regulator</fullName>
    </submittedName>
</protein>
<dbReference type="InterPro" id="IPR051081">
    <property type="entry name" value="HTH_MetalResp_TranReg"/>
</dbReference>
<feature type="domain" description="HTH arsR-type" evidence="4">
    <location>
        <begin position="1"/>
        <end position="89"/>
    </location>
</feature>
<dbReference type="PRINTS" id="PR00778">
    <property type="entry name" value="HTHARSR"/>
</dbReference>
<dbReference type="EMBL" id="CP017269">
    <property type="protein sequence ID" value="AOT71591.1"/>
    <property type="molecule type" value="Genomic_DNA"/>
</dbReference>
<dbReference type="PROSITE" id="PS50987">
    <property type="entry name" value="HTH_ARSR_2"/>
    <property type="match status" value="1"/>
</dbReference>
<evidence type="ECO:0000256" key="3">
    <source>
        <dbReference type="ARBA" id="ARBA00023163"/>
    </source>
</evidence>
<name>A0A1D8GL15_9FIRM</name>
<sequence length="117" mass="13438">MEFETLFKALGESTRIRIIRLLAHKPMYVCELEATLRMSQPRISQHLKILKHAGIVDDAKEGQRSVYSLNQNLLNTSLSSFMSFLEEPLENVTDFQTEYDRICCLAEDPGIRTCKSL</sequence>
<evidence type="ECO:0000259" key="4">
    <source>
        <dbReference type="PROSITE" id="PS50987"/>
    </source>
</evidence>